<evidence type="ECO:0000256" key="1">
    <source>
        <dbReference type="SAM" id="SignalP"/>
    </source>
</evidence>
<dbReference type="PANTHER" id="PTHR39142:SF1">
    <property type="entry name" value="AEL197CP"/>
    <property type="match status" value="1"/>
</dbReference>
<organism evidence="2 3">
    <name type="scientific">Metschnikowia aff. pulcherrima</name>
    <dbReference type="NCBI Taxonomy" id="2163413"/>
    <lineage>
        <taxon>Eukaryota</taxon>
        <taxon>Fungi</taxon>
        <taxon>Dikarya</taxon>
        <taxon>Ascomycota</taxon>
        <taxon>Saccharomycotina</taxon>
        <taxon>Pichiomycetes</taxon>
        <taxon>Metschnikowiaceae</taxon>
        <taxon>Metschnikowia</taxon>
    </lineage>
</organism>
<keyword evidence="1" id="KW-0732">Signal</keyword>
<feature type="signal peptide" evidence="1">
    <location>
        <begin position="1"/>
        <end position="20"/>
    </location>
</feature>
<reference evidence="3" key="1">
    <citation type="submission" date="2019-03" db="EMBL/GenBank/DDBJ databases">
        <title>Snf2 controls pulcherriminic acid biosynthesis and connects pigmentation and antifungal activity of the yeast Metschnikowia pulcherrima.</title>
        <authorList>
            <person name="Gore-Lloyd D."/>
            <person name="Sumann I."/>
            <person name="Brachmann A.O."/>
            <person name="Schneeberger K."/>
            <person name="Ortiz-Merino R.A."/>
            <person name="Moreno-Beltran M."/>
            <person name="Schlaefli M."/>
            <person name="Kirner P."/>
            <person name="Santos Kron A."/>
            <person name="Wolfe K.H."/>
            <person name="Piel J."/>
            <person name="Ahrens C.H."/>
            <person name="Henk D."/>
            <person name="Freimoser F.M."/>
        </authorList>
    </citation>
    <scope>NUCLEOTIDE SEQUENCE [LARGE SCALE GENOMIC DNA]</scope>
    <source>
        <strain evidence="3">APC 1.2</strain>
    </source>
</reference>
<sequence length="526" mass="58619">MLLRCIIYGFLLPLIAATWASDDLLLSDRRFDEGILGTFHEQLVKEVKVLAEETEDSKGLQEYAPIRNTISQSGLQYYLFNVNASTGLGEYFEYLVFVTGNICLQPLDLVSSNNNSLVVYYSFNSLMLADLENSQMGLFNNGYFQALAEVSVSATNLVLYIAVQAPQSTNLTDTWAYEIGVSQNDLVYQWDSRLFVEVVDTDYQSALIATGNLTLVTGNHNVSEYNTSLSSYQLLVFDYSQKDYFTTLNESWCAVKNGPSLSFSGDYVTSYTTRGGYLRQQFHVSGLNASTKYVGYLLSDNKEVEGSAHGGVLYLQFEFETMSNDACKLVYDLDFCDEVAYSVPALLLAEYNSTDALKVLYDDHTRNLFGNFSKALQQIACNTTKDAIFSPLGSCEKCSALYKNWLCSVSIPRCSTRNVTGYLPRNYTASRNEFIDTTVLPSADYFEVLPCVNVCQVMTRDCPAEFGFTCPQSNSTIKLSYYWDDGGEYASCNFVGVPLIVSNAAYMVKAAGKLFLASIAFFMMTV</sequence>
<evidence type="ECO:0000313" key="3">
    <source>
        <dbReference type="Proteomes" id="UP000292447"/>
    </source>
</evidence>
<name>A0A4P6XIV1_9ASCO</name>
<accession>A0A4P6XIV1</accession>
<dbReference type="InterPro" id="IPR024338">
    <property type="entry name" value="MID1/Yam8"/>
</dbReference>
<dbReference type="AlphaFoldDB" id="A0A4P6XIV1"/>
<dbReference type="PANTHER" id="PTHR39142">
    <property type="entry name" value="MID1P"/>
    <property type="match status" value="1"/>
</dbReference>
<dbReference type="Proteomes" id="UP000292447">
    <property type="component" value="Chromosome I"/>
</dbReference>
<keyword evidence="3" id="KW-1185">Reference proteome</keyword>
<proteinExistence type="predicted"/>
<protein>
    <submittedName>
        <fullName evidence="2">Stretch-activated calcium channel, Mid1 family</fullName>
    </submittedName>
</protein>
<dbReference type="EMBL" id="CP034456">
    <property type="protein sequence ID" value="QBM85571.1"/>
    <property type="molecule type" value="Genomic_DNA"/>
</dbReference>
<dbReference type="GO" id="GO:0098703">
    <property type="term" value="P:calcium ion import across plasma membrane"/>
    <property type="evidence" value="ECO:0007669"/>
    <property type="project" value="InterPro"/>
</dbReference>
<dbReference type="GO" id="GO:0005262">
    <property type="term" value="F:calcium channel activity"/>
    <property type="evidence" value="ECO:0007669"/>
    <property type="project" value="InterPro"/>
</dbReference>
<dbReference type="STRING" id="2163413.A0A4P6XIV1"/>
<gene>
    <name evidence="2" type="primary">MPUL0A01930</name>
    <name evidence="2" type="ORF">METSCH_A01930</name>
</gene>
<dbReference type="Pfam" id="PF12929">
    <property type="entry name" value="Mid1"/>
    <property type="match status" value="1"/>
</dbReference>
<feature type="chain" id="PRO_5020189315" evidence="1">
    <location>
        <begin position="21"/>
        <end position="526"/>
    </location>
</feature>
<evidence type="ECO:0000313" key="2">
    <source>
        <dbReference type="EMBL" id="QBM85571.1"/>
    </source>
</evidence>